<evidence type="ECO:0000259" key="1">
    <source>
        <dbReference type="Pfam" id="PF09951"/>
    </source>
</evidence>
<dbReference type="Proteomes" id="UP000183975">
    <property type="component" value="Unassembled WGS sequence"/>
</dbReference>
<dbReference type="InterPro" id="IPR025335">
    <property type="entry name" value="DUF4241"/>
</dbReference>
<reference evidence="2 3" key="1">
    <citation type="submission" date="2016-11" db="EMBL/GenBank/DDBJ databases">
        <authorList>
            <person name="Jaros S."/>
            <person name="Januszkiewicz K."/>
            <person name="Wedrychowicz H."/>
        </authorList>
    </citation>
    <scope>NUCLEOTIDE SEQUENCE [LARGE SCALE GENOMIC DNA]</scope>
    <source>
        <strain evidence="2 3">DSM 14214</strain>
    </source>
</reference>
<protein>
    <recommendedName>
        <fullName evidence="1">Immunity protein Imm33 domain-containing protein</fullName>
    </recommendedName>
</protein>
<feature type="domain" description="Immunity protein Imm33" evidence="1">
    <location>
        <begin position="26"/>
        <end position="104"/>
    </location>
</feature>
<dbReference type="EMBL" id="FRAH01000035">
    <property type="protein sequence ID" value="SHK60605.1"/>
    <property type="molecule type" value="Genomic_DNA"/>
</dbReference>
<gene>
    <name evidence="2" type="ORF">SAMN02745138_02019</name>
</gene>
<sequence length="360" mass="40629">MGLLDKNKTNKKKTTDKTNQRPLGACIVTKSLLEGTSQLKWMFRENNGIGTGWVALGHTDTQEYINQAENLAVVDFSTLMEIEPVVRNVFYMPIGADLEFISDGMYFVNTRTGEEIREPVKHPLQMAFERNLKFLNQETYDISFFQNLFCKTEKMEIITVGEVDFPTGNVVLADPMVYLGNEKYQTTLEKQIPKGSYDVELAMIRSALAGVRVAAARLKISDQIALRYEIAMPKGFEPADLQKPGVFSFFGVDAGLACFADAMTAKEYKTFLEEWHREYPNGNLYEDYFAPLFAENVKSGVAMETGAGNFLLWKLPKSGKKLVMFASGMGDGIYSAYWGFDQNDNITELVIPFMNPEYFS</sequence>
<organism evidence="2 3">
    <name type="scientific">Anaerotignum lactatifermentans DSM 14214</name>
    <dbReference type="NCBI Taxonomy" id="1121323"/>
    <lineage>
        <taxon>Bacteria</taxon>
        <taxon>Bacillati</taxon>
        <taxon>Bacillota</taxon>
        <taxon>Clostridia</taxon>
        <taxon>Lachnospirales</taxon>
        <taxon>Anaerotignaceae</taxon>
        <taxon>Anaerotignum</taxon>
    </lineage>
</organism>
<dbReference type="Pfam" id="PF14025">
    <property type="entry name" value="DUF4241"/>
    <property type="match status" value="1"/>
</dbReference>
<accession>A0A1M6TUA5</accession>
<dbReference type="Pfam" id="PF09951">
    <property type="entry name" value="Imm33"/>
    <property type="match status" value="1"/>
</dbReference>
<dbReference type="OrthoDB" id="9789980at2"/>
<dbReference type="RefSeq" id="WP_084730645.1">
    <property type="nucleotide sequence ID" value="NZ_FRAH01000035.1"/>
</dbReference>
<name>A0A1M6TUA5_9FIRM</name>
<evidence type="ECO:0000313" key="2">
    <source>
        <dbReference type="EMBL" id="SHK60605.1"/>
    </source>
</evidence>
<dbReference type="InterPro" id="IPR018689">
    <property type="entry name" value="Imm33_dom"/>
</dbReference>
<evidence type="ECO:0000313" key="3">
    <source>
        <dbReference type="Proteomes" id="UP000183975"/>
    </source>
</evidence>
<dbReference type="AlphaFoldDB" id="A0A1M6TUA5"/>
<keyword evidence="3" id="KW-1185">Reference proteome</keyword>
<proteinExistence type="predicted"/>